<organism evidence="7 8">
    <name type="scientific">Propionispira arboris</name>
    <dbReference type="NCBI Taxonomy" id="84035"/>
    <lineage>
        <taxon>Bacteria</taxon>
        <taxon>Bacillati</taxon>
        <taxon>Bacillota</taxon>
        <taxon>Negativicutes</taxon>
        <taxon>Selenomonadales</taxon>
        <taxon>Selenomonadaceae</taxon>
        <taxon>Propionispira</taxon>
    </lineage>
</organism>
<evidence type="ECO:0000313" key="7">
    <source>
        <dbReference type="EMBL" id="SEJ62180.1"/>
    </source>
</evidence>
<dbReference type="InterPro" id="IPR036366">
    <property type="entry name" value="PGBDSf"/>
</dbReference>
<keyword evidence="8" id="KW-1185">Reference proteome</keyword>
<dbReference type="Gene3D" id="3.90.1720.10">
    <property type="entry name" value="endopeptidase domain like (from Nostoc punctiforme)"/>
    <property type="match status" value="1"/>
</dbReference>
<dbReference type="SUPFAM" id="SSF47090">
    <property type="entry name" value="PGBD-like"/>
    <property type="match status" value="1"/>
</dbReference>
<dbReference type="InterPro" id="IPR036365">
    <property type="entry name" value="PGBD-like_sf"/>
</dbReference>
<evidence type="ECO:0000313" key="8">
    <source>
        <dbReference type="Proteomes" id="UP000199662"/>
    </source>
</evidence>
<dbReference type="InterPro" id="IPR000064">
    <property type="entry name" value="NLP_P60_dom"/>
</dbReference>
<gene>
    <name evidence="7" type="ORF">SAMN05660742_11217</name>
</gene>
<dbReference type="PANTHER" id="PTHR47053:SF1">
    <property type="entry name" value="MUREIN DD-ENDOPEPTIDASE MEPH-RELATED"/>
    <property type="match status" value="1"/>
</dbReference>
<accession>A0A1H7AJV0</accession>
<dbReference type="PANTHER" id="PTHR47053">
    <property type="entry name" value="MUREIN DD-ENDOPEPTIDASE MEPH-RELATED"/>
    <property type="match status" value="1"/>
</dbReference>
<dbReference type="GO" id="GO:0008234">
    <property type="term" value="F:cysteine-type peptidase activity"/>
    <property type="evidence" value="ECO:0007669"/>
    <property type="project" value="UniProtKB-KW"/>
</dbReference>
<evidence type="ECO:0000256" key="4">
    <source>
        <dbReference type="ARBA" id="ARBA00022807"/>
    </source>
</evidence>
<dbReference type="EMBL" id="FNZK01000012">
    <property type="protein sequence ID" value="SEJ62180.1"/>
    <property type="molecule type" value="Genomic_DNA"/>
</dbReference>
<dbReference type="GO" id="GO:0006508">
    <property type="term" value="P:proteolysis"/>
    <property type="evidence" value="ECO:0007669"/>
    <property type="project" value="UniProtKB-KW"/>
</dbReference>
<keyword evidence="2" id="KW-0645">Protease</keyword>
<dbReference type="InterPro" id="IPR051202">
    <property type="entry name" value="Peptidase_C40"/>
</dbReference>
<dbReference type="InterPro" id="IPR038765">
    <property type="entry name" value="Papain-like_cys_pep_sf"/>
</dbReference>
<keyword evidence="3 7" id="KW-0378">Hydrolase</keyword>
<keyword evidence="5" id="KW-0732">Signal</keyword>
<dbReference type="Gene3D" id="1.10.101.10">
    <property type="entry name" value="PGBD-like superfamily/PGBD"/>
    <property type="match status" value="1"/>
</dbReference>
<keyword evidence="4" id="KW-0788">Thiol protease</keyword>
<name>A0A1H7AJV0_9FIRM</name>
<dbReference type="Proteomes" id="UP000199662">
    <property type="component" value="Unassembled WGS sequence"/>
</dbReference>
<sequence>MSKVLRILMLSLVMVCWFSIANASAFRIGDQGDEVAGIQGELANLGYDVVADGAFGPATAAAIKEFQRSRGLSVDGLVGDSTYRALMGRSIPEVSRGSNYISRRVIQSSLQYVGVPYVFGGTSPNGFDCSGYVSYVFANAGISLPRTADAQYEVGSPVSYGDLIPGDLVFFSTYDYGVSHVGIYLGNGNFINASSSRGVAVDSLSSSYWSSCYVGARRVL</sequence>
<dbReference type="Pfam" id="PF01471">
    <property type="entry name" value="PG_binding_1"/>
    <property type="match status" value="1"/>
</dbReference>
<evidence type="ECO:0000256" key="2">
    <source>
        <dbReference type="ARBA" id="ARBA00022670"/>
    </source>
</evidence>
<feature type="domain" description="NlpC/P60" evidence="6">
    <location>
        <begin position="99"/>
        <end position="220"/>
    </location>
</feature>
<evidence type="ECO:0000256" key="1">
    <source>
        <dbReference type="ARBA" id="ARBA00007074"/>
    </source>
</evidence>
<protein>
    <submittedName>
        <fullName evidence="7">Cell wall-associated hydrolase, NlpC family</fullName>
    </submittedName>
</protein>
<dbReference type="SUPFAM" id="SSF54001">
    <property type="entry name" value="Cysteine proteinases"/>
    <property type="match status" value="1"/>
</dbReference>
<dbReference type="InterPro" id="IPR002477">
    <property type="entry name" value="Peptidoglycan-bd-like"/>
</dbReference>
<comment type="similarity">
    <text evidence="1">Belongs to the peptidase C40 family.</text>
</comment>
<evidence type="ECO:0000256" key="5">
    <source>
        <dbReference type="SAM" id="SignalP"/>
    </source>
</evidence>
<dbReference type="STRING" id="84035.SAMN05660742_11217"/>
<feature type="signal peptide" evidence="5">
    <location>
        <begin position="1"/>
        <end position="23"/>
    </location>
</feature>
<feature type="chain" id="PRO_5011491232" evidence="5">
    <location>
        <begin position="24"/>
        <end position="220"/>
    </location>
</feature>
<evidence type="ECO:0000259" key="6">
    <source>
        <dbReference type="PROSITE" id="PS51935"/>
    </source>
</evidence>
<reference evidence="8" key="1">
    <citation type="submission" date="2016-10" db="EMBL/GenBank/DDBJ databases">
        <authorList>
            <person name="Varghese N."/>
            <person name="Submissions S."/>
        </authorList>
    </citation>
    <scope>NUCLEOTIDE SEQUENCE [LARGE SCALE GENOMIC DNA]</scope>
    <source>
        <strain evidence="8">DSM 2179</strain>
    </source>
</reference>
<dbReference type="AlphaFoldDB" id="A0A1H7AJV0"/>
<dbReference type="RefSeq" id="WP_091832098.1">
    <property type="nucleotide sequence ID" value="NZ_FNZK01000012.1"/>
</dbReference>
<dbReference type="Pfam" id="PF00877">
    <property type="entry name" value="NLPC_P60"/>
    <property type="match status" value="1"/>
</dbReference>
<dbReference type="PROSITE" id="PS51935">
    <property type="entry name" value="NLPC_P60"/>
    <property type="match status" value="1"/>
</dbReference>
<evidence type="ECO:0000256" key="3">
    <source>
        <dbReference type="ARBA" id="ARBA00022801"/>
    </source>
</evidence>
<proteinExistence type="inferred from homology"/>